<dbReference type="InterPro" id="IPR050312">
    <property type="entry name" value="IolE/XylAMocC-like"/>
</dbReference>
<comment type="caution">
    <text evidence="2">The sequence shown here is derived from an EMBL/GenBank/DDBJ whole genome shotgun (WGS) entry which is preliminary data.</text>
</comment>
<dbReference type="InterPro" id="IPR036237">
    <property type="entry name" value="Xyl_isomerase-like_sf"/>
</dbReference>
<feature type="domain" description="Xylose isomerase-like TIM barrel" evidence="1">
    <location>
        <begin position="22"/>
        <end position="254"/>
    </location>
</feature>
<dbReference type="AlphaFoldDB" id="A0A6B1DTS5"/>
<dbReference type="GO" id="GO:0016853">
    <property type="term" value="F:isomerase activity"/>
    <property type="evidence" value="ECO:0007669"/>
    <property type="project" value="UniProtKB-KW"/>
</dbReference>
<name>A0A6B1DTS5_9CHLR</name>
<sequence>MRARLACADFTFPLLEHHVSLQLIQLMGFQGVDIGLFEGRSHIQPSGEFADPVRSGQRLEHRLSNLGLEVADIFLQLDTDFVSFAINQPDDTRRRHAREQFLRALDYAAACGSRHVTTLPGVRFPEESHRDSLDRVKEELAWRVERAQRLRLEFGVEAHVGSIVDTPRKARALARGVDGLTLTLDYTHFTRQGVPDEEIEPLVEHASHFHFRGARQDRLQASMAENTIDYERVLTRMKEVGYPGWHAVEYVWSDWEHCNECDNVSETIILRDLIRRHCT</sequence>
<evidence type="ECO:0000259" key="1">
    <source>
        <dbReference type="Pfam" id="PF01261"/>
    </source>
</evidence>
<proteinExistence type="predicted"/>
<reference evidence="2" key="1">
    <citation type="submission" date="2019-09" db="EMBL/GenBank/DDBJ databases">
        <title>Characterisation of the sponge microbiome using genome-centric metagenomics.</title>
        <authorList>
            <person name="Engelberts J.P."/>
            <person name="Robbins S.J."/>
            <person name="De Goeij J.M."/>
            <person name="Aranda M."/>
            <person name="Bell S.C."/>
            <person name="Webster N.S."/>
        </authorList>
    </citation>
    <scope>NUCLEOTIDE SEQUENCE</scope>
    <source>
        <strain evidence="2">SB0662_bin_9</strain>
    </source>
</reference>
<evidence type="ECO:0000313" key="2">
    <source>
        <dbReference type="EMBL" id="MYD90093.1"/>
    </source>
</evidence>
<dbReference type="EMBL" id="VXPY01000048">
    <property type="protein sequence ID" value="MYD90093.1"/>
    <property type="molecule type" value="Genomic_DNA"/>
</dbReference>
<dbReference type="Gene3D" id="3.20.20.150">
    <property type="entry name" value="Divalent-metal-dependent TIM barrel enzymes"/>
    <property type="match status" value="1"/>
</dbReference>
<gene>
    <name evidence="2" type="ORF">F4Y08_07105</name>
</gene>
<dbReference type="PANTHER" id="PTHR12110">
    <property type="entry name" value="HYDROXYPYRUVATE ISOMERASE"/>
    <property type="match status" value="1"/>
</dbReference>
<protein>
    <submittedName>
        <fullName evidence="2">Sugar phosphate isomerase/epimerase</fullName>
    </submittedName>
</protein>
<dbReference type="SUPFAM" id="SSF51658">
    <property type="entry name" value="Xylose isomerase-like"/>
    <property type="match status" value="1"/>
</dbReference>
<keyword evidence="2" id="KW-0413">Isomerase</keyword>
<organism evidence="2">
    <name type="scientific">Caldilineaceae bacterium SB0662_bin_9</name>
    <dbReference type="NCBI Taxonomy" id="2605258"/>
    <lineage>
        <taxon>Bacteria</taxon>
        <taxon>Bacillati</taxon>
        <taxon>Chloroflexota</taxon>
        <taxon>Caldilineae</taxon>
        <taxon>Caldilineales</taxon>
        <taxon>Caldilineaceae</taxon>
    </lineage>
</organism>
<dbReference type="InterPro" id="IPR013022">
    <property type="entry name" value="Xyl_isomerase-like_TIM-brl"/>
</dbReference>
<dbReference type="Pfam" id="PF01261">
    <property type="entry name" value="AP_endonuc_2"/>
    <property type="match status" value="1"/>
</dbReference>
<accession>A0A6B1DTS5</accession>